<keyword evidence="2" id="KW-0862">Zinc</keyword>
<dbReference type="Proteomes" id="UP000694380">
    <property type="component" value="Unplaced"/>
</dbReference>
<feature type="region of interest" description="Disordered" evidence="4">
    <location>
        <begin position="99"/>
        <end position="345"/>
    </location>
</feature>
<dbReference type="PANTHER" id="PTHR15468">
    <property type="entry name" value="ZNF185"/>
    <property type="match status" value="1"/>
</dbReference>
<dbReference type="PANTHER" id="PTHR15468:SF7">
    <property type="entry name" value="SCIELLIN"/>
    <property type="match status" value="1"/>
</dbReference>
<dbReference type="GO" id="GO:0009792">
    <property type="term" value="P:embryo development ending in birth or egg hatching"/>
    <property type="evidence" value="ECO:0007669"/>
    <property type="project" value="Ensembl"/>
</dbReference>
<evidence type="ECO:0000256" key="1">
    <source>
        <dbReference type="ARBA" id="ARBA00022723"/>
    </source>
</evidence>
<reference evidence="5" key="1">
    <citation type="submission" date="2025-08" db="UniProtKB">
        <authorList>
            <consortium name="Ensembl"/>
        </authorList>
    </citation>
    <scope>IDENTIFICATION</scope>
</reference>
<dbReference type="AlphaFoldDB" id="A0A8C3ITU0"/>
<feature type="compositionally biased region" description="Low complexity" evidence="4">
    <location>
        <begin position="130"/>
        <end position="141"/>
    </location>
</feature>
<feature type="compositionally biased region" description="Basic and acidic residues" evidence="4">
    <location>
        <begin position="99"/>
        <end position="108"/>
    </location>
</feature>
<keyword evidence="6" id="KW-1185">Reference proteome</keyword>
<feature type="compositionally biased region" description="Polar residues" evidence="4">
    <location>
        <begin position="306"/>
        <end position="326"/>
    </location>
</feature>
<feature type="compositionally biased region" description="Low complexity" evidence="4">
    <location>
        <begin position="328"/>
        <end position="341"/>
    </location>
</feature>
<dbReference type="OrthoDB" id="9908139at2759"/>
<feature type="compositionally biased region" description="Polar residues" evidence="4">
    <location>
        <begin position="158"/>
        <end position="172"/>
    </location>
</feature>
<evidence type="ECO:0000313" key="5">
    <source>
        <dbReference type="Ensembl" id="ENSCPBP00000038709.1"/>
    </source>
</evidence>
<protein>
    <submittedName>
        <fullName evidence="5">Sciellin</fullName>
    </submittedName>
</protein>
<dbReference type="GO" id="GO:0009612">
    <property type="term" value="P:response to mechanical stimulus"/>
    <property type="evidence" value="ECO:0007669"/>
    <property type="project" value="Ensembl"/>
</dbReference>
<keyword evidence="3" id="KW-0440">LIM domain</keyword>
<dbReference type="GO" id="GO:0090263">
    <property type="term" value="P:positive regulation of canonical Wnt signaling pathway"/>
    <property type="evidence" value="ECO:0007669"/>
    <property type="project" value="Ensembl"/>
</dbReference>
<evidence type="ECO:0000256" key="2">
    <source>
        <dbReference type="ARBA" id="ARBA00022833"/>
    </source>
</evidence>
<feature type="compositionally biased region" description="Polar residues" evidence="4">
    <location>
        <begin position="1"/>
        <end position="28"/>
    </location>
</feature>
<feature type="compositionally biased region" description="Polar residues" evidence="4">
    <location>
        <begin position="201"/>
        <end position="217"/>
    </location>
</feature>
<evidence type="ECO:0000256" key="4">
    <source>
        <dbReference type="SAM" id="MobiDB-lite"/>
    </source>
</evidence>
<dbReference type="GO" id="GO:0048471">
    <property type="term" value="C:perinuclear region of cytoplasm"/>
    <property type="evidence" value="ECO:0007669"/>
    <property type="project" value="Ensembl"/>
</dbReference>
<evidence type="ECO:0000256" key="3">
    <source>
        <dbReference type="ARBA" id="ARBA00023038"/>
    </source>
</evidence>
<feature type="compositionally biased region" description="Basic and acidic residues" evidence="4">
    <location>
        <begin position="235"/>
        <end position="254"/>
    </location>
</feature>
<evidence type="ECO:0000313" key="6">
    <source>
        <dbReference type="Proteomes" id="UP000694380"/>
    </source>
</evidence>
<feature type="compositionally biased region" description="Polar residues" evidence="4">
    <location>
        <begin position="109"/>
        <end position="129"/>
    </location>
</feature>
<gene>
    <name evidence="5" type="primary">SCEL</name>
</gene>
<accession>A0A8C3ITU0</accession>
<proteinExistence type="predicted"/>
<feature type="compositionally biased region" description="Polar residues" evidence="4">
    <location>
        <begin position="255"/>
        <end position="264"/>
    </location>
</feature>
<dbReference type="InterPro" id="IPR052621">
    <property type="entry name" value="Cell_Prolif/Cornif_Regul"/>
</dbReference>
<dbReference type="PROSITE" id="PS50023">
    <property type="entry name" value="LIM_DOMAIN_2"/>
    <property type="match status" value="1"/>
</dbReference>
<dbReference type="PROSITE" id="PS00478">
    <property type="entry name" value="LIM_DOMAIN_1"/>
    <property type="match status" value="1"/>
</dbReference>
<dbReference type="GO" id="GO:0046872">
    <property type="term" value="F:metal ion binding"/>
    <property type="evidence" value="ECO:0007669"/>
    <property type="project" value="UniProtKB-KW"/>
</dbReference>
<reference evidence="5" key="2">
    <citation type="submission" date="2025-09" db="UniProtKB">
        <authorList>
            <consortium name="Ensembl"/>
        </authorList>
    </citation>
    <scope>IDENTIFICATION</scope>
</reference>
<sequence length="456" mass="51312">MSTFTIGKSSPNQSDTKSPTLTGKSRQQVVHDDNSKRRTLLQDSSWIKKRPEEESTNENYGRVVLNQYKSQDSLHSNLNEKEDQKVLLGRYRSDTTLDRISDTRDADKANNSPPLDNRTTNRQSWTPSNTSTTTTTTTTTSPVKHKRQSWMPPPVSGYKNTTVTVENKGQSRTPPDTTTTTIVDSKRIASSDNSEGPKMTVYSSEQTTPESSKTAVDNKTRTRQVSPPKPGISVAERRIITERTTRSQDLDNLKKNPTTHTNNKGGKDLDDLTVVNTAAQKNKRGQNLDELIEAKAPVEQNKNRTTEQPSDSASAPNNRSDTNYSYDNRGSSNRTSTSYSSPKNNVVYTRTYEENSKSPNDAHEENVTGKSIKTVYSTSDRTIIGKDMCTYCRKPLGIDSKMILDALQICCHSTCFKCEVCKRPLEDLKAGDSIWIYRNTVHCEPCYFKIKEKWIY</sequence>
<keyword evidence="1" id="KW-0479">Metal-binding</keyword>
<dbReference type="Gene3D" id="2.10.110.10">
    <property type="entry name" value="Cysteine Rich Protein"/>
    <property type="match status" value="1"/>
</dbReference>
<dbReference type="InterPro" id="IPR001781">
    <property type="entry name" value="Znf_LIM"/>
</dbReference>
<dbReference type="OMA" id="WIYKQTI"/>
<dbReference type="Ensembl" id="ENSCPBT00000045381.1">
    <property type="protein sequence ID" value="ENSCPBP00000038709.1"/>
    <property type="gene ID" value="ENSCPBG00000026742.1"/>
</dbReference>
<dbReference type="GeneTree" id="ENSGT00530000063872"/>
<dbReference type="SMART" id="SM00132">
    <property type="entry name" value="LIM"/>
    <property type="match status" value="1"/>
</dbReference>
<feature type="region of interest" description="Disordered" evidence="4">
    <location>
        <begin position="1"/>
        <end position="61"/>
    </location>
</feature>
<dbReference type="GO" id="GO:0030216">
    <property type="term" value="P:keratinocyte differentiation"/>
    <property type="evidence" value="ECO:0007669"/>
    <property type="project" value="Ensembl"/>
</dbReference>
<organism evidence="5 6">
    <name type="scientific">Chrysemys picta bellii</name>
    <name type="common">Western painted turtle</name>
    <name type="synonym">Emys bellii</name>
    <dbReference type="NCBI Taxonomy" id="8478"/>
    <lineage>
        <taxon>Eukaryota</taxon>
        <taxon>Metazoa</taxon>
        <taxon>Chordata</taxon>
        <taxon>Craniata</taxon>
        <taxon>Vertebrata</taxon>
        <taxon>Euteleostomi</taxon>
        <taxon>Archelosauria</taxon>
        <taxon>Testudinata</taxon>
        <taxon>Testudines</taxon>
        <taxon>Cryptodira</taxon>
        <taxon>Durocryptodira</taxon>
        <taxon>Testudinoidea</taxon>
        <taxon>Emydidae</taxon>
        <taxon>Chrysemys</taxon>
    </lineage>
</organism>
<name>A0A8C3ITU0_CHRPI</name>
<dbReference type="CDD" id="cd08368">
    <property type="entry name" value="LIM"/>
    <property type="match status" value="1"/>
</dbReference>